<reference evidence="2" key="1">
    <citation type="submission" date="2020-11" db="EMBL/GenBank/DDBJ databases">
        <authorList>
            <person name="Tran Van P."/>
        </authorList>
    </citation>
    <scope>NUCLEOTIDE SEQUENCE</scope>
</reference>
<dbReference type="EMBL" id="OC914835">
    <property type="protein sequence ID" value="CAD7636555.1"/>
    <property type="molecule type" value="Genomic_DNA"/>
</dbReference>
<organism evidence="2">
    <name type="scientific">Oppiella nova</name>
    <dbReference type="NCBI Taxonomy" id="334625"/>
    <lineage>
        <taxon>Eukaryota</taxon>
        <taxon>Metazoa</taxon>
        <taxon>Ecdysozoa</taxon>
        <taxon>Arthropoda</taxon>
        <taxon>Chelicerata</taxon>
        <taxon>Arachnida</taxon>
        <taxon>Acari</taxon>
        <taxon>Acariformes</taxon>
        <taxon>Sarcoptiformes</taxon>
        <taxon>Oribatida</taxon>
        <taxon>Brachypylina</taxon>
        <taxon>Oppioidea</taxon>
        <taxon>Oppiidae</taxon>
        <taxon>Oppiella</taxon>
    </lineage>
</organism>
<keyword evidence="1" id="KW-0472">Membrane</keyword>
<accession>A0A7R9Q8Q9</accession>
<dbReference type="OrthoDB" id="10566524at2759"/>
<name>A0A7R9Q8Q9_9ACAR</name>
<evidence type="ECO:0000313" key="3">
    <source>
        <dbReference type="Proteomes" id="UP000728032"/>
    </source>
</evidence>
<gene>
    <name evidence="2" type="ORF">ONB1V03_LOCUS260</name>
</gene>
<keyword evidence="3" id="KW-1185">Reference proteome</keyword>
<sequence length="84" mass="9722">MPHKGLKPPMAIWQQRKLKQMQPSVVKLERTKNMRCILKLVWMVYLPMILGTTGFKRILNATGYSLAGFKAAYQNEAAFRQIKL</sequence>
<evidence type="ECO:0000256" key="1">
    <source>
        <dbReference type="SAM" id="Phobius"/>
    </source>
</evidence>
<keyword evidence="1" id="KW-0812">Transmembrane</keyword>
<keyword evidence="1" id="KW-1133">Transmembrane helix</keyword>
<evidence type="ECO:0000313" key="2">
    <source>
        <dbReference type="EMBL" id="CAD7636555.1"/>
    </source>
</evidence>
<dbReference type="AlphaFoldDB" id="A0A7R9Q8Q9"/>
<dbReference type="Proteomes" id="UP000728032">
    <property type="component" value="Unassembled WGS sequence"/>
</dbReference>
<protein>
    <submittedName>
        <fullName evidence="2">Uncharacterized protein</fullName>
    </submittedName>
</protein>
<proteinExistence type="predicted"/>
<dbReference type="EMBL" id="CAJPVJ010000010">
    <property type="protein sequence ID" value="CAG2157682.1"/>
    <property type="molecule type" value="Genomic_DNA"/>
</dbReference>
<feature type="transmembrane region" description="Helical" evidence="1">
    <location>
        <begin position="36"/>
        <end position="55"/>
    </location>
</feature>